<evidence type="ECO:0000313" key="2">
    <source>
        <dbReference type="Proteomes" id="UP001443914"/>
    </source>
</evidence>
<proteinExistence type="predicted"/>
<reference evidence="1" key="1">
    <citation type="submission" date="2024-03" db="EMBL/GenBank/DDBJ databases">
        <title>WGS assembly of Saponaria officinalis var. Norfolk2.</title>
        <authorList>
            <person name="Jenkins J."/>
            <person name="Shu S."/>
            <person name="Grimwood J."/>
            <person name="Barry K."/>
            <person name="Goodstein D."/>
            <person name="Schmutz J."/>
            <person name="Leebens-Mack J."/>
            <person name="Osbourn A."/>
        </authorList>
    </citation>
    <scope>NUCLEOTIDE SEQUENCE [LARGE SCALE GENOMIC DNA]</scope>
    <source>
        <strain evidence="1">JIC</strain>
    </source>
</reference>
<dbReference type="EMBL" id="JBDFQZ010000010">
    <property type="protein sequence ID" value="KAK9684577.1"/>
    <property type="molecule type" value="Genomic_DNA"/>
</dbReference>
<name>A0AAW1I5J0_SAPOF</name>
<protein>
    <submittedName>
        <fullName evidence="1">Uncharacterized protein</fullName>
    </submittedName>
</protein>
<dbReference type="PANTHER" id="PTHR14363">
    <property type="entry name" value="HEPARANASE-RELATED"/>
    <property type="match status" value="1"/>
</dbReference>
<dbReference type="GO" id="GO:0004566">
    <property type="term" value="F:beta-glucuronidase activity"/>
    <property type="evidence" value="ECO:0007669"/>
    <property type="project" value="TreeGrafter"/>
</dbReference>
<evidence type="ECO:0000313" key="1">
    <source>
        <dbReference type="EMBL" id="KAK9684577.1"/>
    </source>
</evidence>
<dbReference type="Proteomes" id="UP001443914">
    <property type="component" value="Unassembled WGS sequence"/>
</dbReference>
<gene>
    <name evidence="1" type="ORF">RND81_10G219200</name>
</gene>
<sequence>MNKESHISNNVVQKESPSIRSFKKTVSWVGRKASDGKLHREEYHLTPKDGSIRSQTVVINGKPLEISEQGDIPSLEPVLNAVNSPLYISPLSIAFIVFPNFDAPTCTL</sequence>
<accession>A0AAW1I5J0</accession>
<comment type="caution">
    <text evidence="1">The sequence shown here is derived from an EMBL/GenBank/DDBJ whole genome shotgun (WGS) entry which is preliminary data.</text>
</comment>
<keyword evidence="2" id="KW-1185">Reference proteome</keyword>
<organism evidence="1 2">
    <name type="scientific">Saponaria officinalis</name>
    <name type="common">Common soapwort</name>
    <name type="synonym">Lychnis saponaria</name>
    <dbReference type="NCBI Taxonomy" id="3572"/>
    <lineage>
        <taxon>Eukaryota</taxon>
        <taxon>Viridiplantae</taxon>
        <taxon>Streptophyta</taxon>
        <taxon>Embryophyta</taxon>
        <taxon>Tracheophyta</taxon>
        <taxon>Spermatophyta</taxon>
        <taxon>Magnoliopsida</taxon>
        <taxon>eudicotyledons</taxon>
        <taxon>Gunneridae</taxon>
        <taxon>Pentapetalae</taxon>
        <taxon>Caryophyllales</taxon>
        <taxon>Caryophyllaceae</taxon>
        <taxon>Caryophylleae</taxon>
        <taxon>Saponaria</taxon>
    </lineage>
</organism>
<dbReference type="AlphaFoldDB" id="A0AAW1I5J0"/>
<dbReference type="GO" id="GO:0009505">
    <property type="term" value="C:plant-type cell wall"/>
    <property type="evidence" value="ECO:0007669"/>
    <property type="project" value="TreeGrafter"/>
</dbReference>
<dbReference type="PANTHER" id="PTHR14363:SF21">
    <property type="entry name" value="HEPARANASE-LIKE PROTEIN 1"/>
    <property type="match status" value="1"/>
</dbReference>